<comment type="caution">
    <text evidence="19">The sequence shown here is derived from an EMBL/GenBank/DDBJ whole genome shotgun (WGS) entry which is preliminary data.</text>
</comment>
<evidence type="ECO:0000256" key="2">
    <source>
        <dbReference type="ARBA" id="ARBA00007090"/>
    </source>
</evidence>
<dbReference type="GO" id="GO:0030288">
    <property type="term" value="C:outer membrane-bounded periplasmic space"/>
    <property type="evidence" value="ECO:0007669"/>
    <property type="project" value="TreeGrafter"/>
</dbReference>
<evidence type="ECO:0000259" key="18">
    <source>
        <dbReference type="Pfam" id="PF00912"/>
    </source>
</evidence>
<feature type="domain" description="Glycosyl transferase family 51" evidence="18">
    <location>
        <begin position="65"/>
        <end position="237"/>
    </location>
</feature>
<dbReference type="GO" id="GO:0071555">
    <property type="term" value="P:cell wall organization"/>
    <property type="evidence" value="ECO:0007669"/>
    <property type="project" value="UniProtKB-KW"/>
</dbReference>
<evidence type="ECO:0000313" key="19">
    <source>
        <dbReference type="EMBL" id="OGG71654.1"/>
    </source>
</evidence>
<keyword evidence="5" id="KW-0121">Carboxypeptidase</keyword>
<evidence type="ECO:0000256" key="3">
    <source>
        <dbReference type="ARBA" id="ARBA00007739"/>
    </source>
</evidence>
<dbReference type="InterPro" id="IPR036950">
    <property type="entry name" value="PBP_transglycosylase"/>
</dbReference>
<dbReference type="Pfam" id="PF00905">
    <property type="entry name" value="Transpeptidase"/>
    <property type="match status" value="1"/>
</dbReference>
<dbReference type="SUPFAM" id="SSF56601">
    <property type="entry name" value="beta-lactamase/transpeptidase-like"/>
    <property type="match status" value="1"/>
</dbReference>
<comment type="catalytic activity">
    <reaction evidence="16">
        <text>[GlcNAc-(1-&gt;4)-Mur2Ac(oyl-L-Ala-gamma-D-Glu-L-Lys-D-Ala-D-Ala)](n)-di-trans,octa-cis-undecaprenyl diphosphate + beta-D-GlcNAc-(1-&gt;4)-Mur2Ac(oyl-L-Ala-gamma-D-Glu-L-Lys-D-Ala-D-Ala)-di-trans,octa-cis-undecaprenyl diphosphate = [GlcNAc-(1-&gt;4)-Mur2Ac(oyl-L-Ala-gamma-D-Glu-L-Lys-D-Ala-D-Ala)](n+1)-di-trans,octa-cis-undecaprenyl diphosphate + di-trans,octa-cis-undecaprenyl diphosphate + H(+)</text>
        <dbReference type="Rhea" id="RHEA:23708"/>
        <dbReference type="Rhea" id="RHEA-COMP:9602"/>
        <dbReference type="Rhea" id="RHEA-COMP:9603"/>
        <dbReference type="ChEBI" id="CHEBI:15378"/>
        <dbReference type="ChEBI" id="CHEBI:58405"/>
        <dbReference type="ChEBI" id="CHEBI:60033"/>
        <dbReference type="ChEBI" id="CHEBI:78435"/>
        <dbReference type="EC" id="2.4.99.28"/>
    </reaction>
</comment>
<dbReference type="Gene3D" id="1.10.3810.10">
    <property type="entry name" value="Biosynthetic peptidoglycan transglycosylase-like"/>
    <property type="match status" value="1"/>
</dbReference>
<dbReference type="Gene3D" id="3.40.710.10">
    <property type="entry name" value="DD-peptidase/beta-lactamase superfamily"/>
    <property type="match status" value="1"/>
</dbReference>
<keyword evidence="9" id="KW-0378">Hydrolase</keyword>
<keyword evidence="7" id="KW-0328">Glycosyltransferase</keyword>
<comment type="subcellular location">
    <subcellularLocation>
        <location evidence="1">Cell membrane</location>
    </subcellularLocation>
</comment>
<keyword evidence="13" id="KW-0511">Multifunctional enzyme</keyword>
<organism evidence="19 20">
    <name type="scientific">Candidatus Kaiserbacteria bacterium RIFCSPLOWO2_01_FULL_51_21</name>
    <dbReference type="NCBI Taxonomy" id="1798508"/>
    <lineage>
        <taxon>Bacteria</taxon>
        <taxon>Candidatus Kaiseribacteriota</taxon>
    </lineage>
</organism>
<evidence type="ECO:0000313" key="20">
    <source>
        <dbReference type="Proteomes" id="UP000179115"/>
    </source>
</evidence>
<dbReference type="InterPro" id="IPR023346">
    <property type="entry name" value="Lysozyme-like_dom_sf"/>
</dbReference>
<keyword evidence="12" id="KW-0472">Membrane</keyword>
<accession>A0A1F6EDA6</accession>
<dbReference type="NCBIfam" id="TIGR02074">
    <property type="entry name" value="PBP_1a_fam"/>
    <property type="match status" value="1"/>
</dbReference>
<keyword evidence="8" id="KW-0808">Transferase</keyword>
<evidence type="ECO:0000256" key="10">
    <source>
        <dbReference type="ARBA" id="ARBA00022960"/>
    </source>
</evidence>
<evidence type="ECO:0000256" key="11">
    <source>
        <dbReference type="ARBA" id="ARBA00022984"/>
    </source>
</evidence>
<evidence type="ECO:0000256" key="6">
    <source>
        <dbReference type="ARBA" id="ARBA00022670"/>
    </source>
</evidence>
<dbReference type="InterPro" id="IPR012338">
    <property type="entry name" value="Beta-lactam/transpept-like"/>
</dbReference>
<evidence type="ECO:0000259" key="17">
    <source>
        <dbReference type="Pfam" id="PF00905"/>
    </source>
</evidence>
<proteinExistence type="inferred from homology"/>
<comment type="similarity">
    <text evidence="2">In the C-terminal section; belongs to the transpeptidase family.</text>
</comment>
<dbReference type="FunFam" id="1.10.3810.10:FF:000001">
    <property type="entry name" value="Penicillin-binding protein 1A"/>
    <property type="match status" value="1"/>
</dbReference>
<dbReference type="EMBL" id="MFLV01000011">
    <property type="protein sequence ID" value="OGG71654.1"/>
    <property type="molecule type" value="Genomic_DNA"/>
</dbReference>
<evidence type="ECO:0000256" key="12">
    <source>
        <dbReference type="ARBA" id="ARBA00023136"/>
    </source>
</evidence>
<comment type="catalytic activity">
    <reaction evidence="15">
        <text>Preferential cleavage: (Ac)2-L-Lys-D-Ala-|-D-Ala. Also transpeptidation of peptidyl-alanyl moieties that are N-acyl substituents of D-alanine.</text>
        <dbReference type="EC" id="3.4.16.4"/>
    </reaction>
</comment>
<evidence type="ECO:0000256" key="5">
    <source>
        <dbReference type="ARBA" id="ARBA00022645"/>
    </source>
</evidence>
<evidence type="ECO:0000256" key="16">
    <source>
        <dbReference type="ARBA" id="ARBA00049902"/>
    </source>
</evidence>
<dbReference type="GO" id="GO:0005886">
    <property type="term" value="C:plasma membrane"/>
    <property type="evidence" value="ECO:0007669"/>
    <property type="project" value="UniProtKB-SubCell"/>
</dbReference>
<keyword evidence="4" id="KW-1003">Cell membrane</keyword>
<evidence type="ECO:0000256" key="14">
    <source>
        <dbReference type="ARBA" id="ARBA00023316"/>
    </source>
</evidence>
<evidence type="ECO:0000256" key="9">
    <source>
        <dbReference type="ARBA" id="ARBA00022801"/>
    </source>
</evidence>
<evidence type="ECO:0000256" key="4">
    <source>
        <dbReference type="ARBA" id="ARBA00022475"/>
    </source>
</evidence>
<dbReference type="Pfam" id="PF17957">
    <property type="entry name" value="Big_7"/>
    <property type="match status" value="1"/>
</dbReference>
<dbReference type="InterPro" id="IPR001264">
    <property type="entry name" value="Glyco_trans_51"/>
</dbReference>
<dbReference type="Proteomes" id="UP000179115">
    <property type="component" value="Unassembled WGS sequence"/>
</dbReference>
<dbReference type="SUPFAM" id="SSF53955">
    <property type="entry name" value="Lysozyme-like"/>
    <property type="match status" value="1"/>
</dbReference>
<dbReference type="GO" id="GO:0008360">
    <property type="term" value="P:regulation of cell shape"/>
    <property type="evidence" value="ECO:0007669"/>
    <property type="project" value="UniProtKB-KW"/>
</dbReference>
<dbReference type="GO" id="GO:0008955">
    <property type="term" value="F:peptidoglycan glycosyltransferase activity"/>
    <property type="evidence" value="ECO:0007669"/>
    <property type="project" value="UniProtKB-EC"/>
</dbReference>
<dbReference type="InterPro" id="IPR050396">
    <property type="entry name" value="Glycosyltr_51/Transpeptidase"/>
</dbReference>
<reference evidence="19 20" key="1">
    <citation type="journal article" date="2016" name="Nat. Commun.">
        <title>Thousands of microbial genomes shed light on interconnected biogeochemical processes in an aquifer system.</title>
        <authorList>
            <person name="Anantharaman K."/>
            <person name="Brown C.T."/>
            <person name="Hug L.A."/>
            <person name="Sharon I."/>
            <person name="Castelle C.J."/>
            <person name="Probst A.J."/>
            <person name="Thomas B.C."/>
            <person name="Singh A."/>
            <person name="Wilkins M.J."/>
            <person name="Karaoz U."/>
            <person name="Brodie E.L."/>
            <person name="Williams K.H."/>
            <person name="Hubbard S.S."/>
            <person name="Banfield J.F."/>
        </authorList>
    </citation>
    <scope>NUCLEOTIDE SEQUENCE [LARGE SCALE GENOMIC DNA]</scope>
</reference>
<comment type="similarity">
    <text evidence="3">In the N-terminal section; belongs to the glycosyltransferase 51 family.</text>
</comment>
<feature type="domain" description="Penicillin-binding protein transpeptidase" evidence="17">
    <location>
        <begin position="328"/>
        <end position="596"/>
    </location>
</feature>
<evidence type="ECO:0000256" key="15">
    <source>
        <dbReference type="ARBA" id="ARBA00034000"/>
    </source>
</evidence>
<dbReference type="PANTHER" id="PTHR32282">
    <property type="entry name" value="BINDING PROTEIN TRANSPEPTIDASE, PUTATIVE-RELATED"/>
    <property type="match status" value="1"/>
</dbReference>
<dbReference type="Gene3D" id="2.60.40.10">
    <property type="entry name" value="Immunoglobulins"/>
    <property type="match status" value="1"/>
</dbReference>
<evidence type="ECO:0000256" key="7">
    <source>
        <dbReference type="ARBA" id="ARBA00022676"/>
    </source>
</evidence>
<keyword evidence="6" id="KW-0645">Protease</keyword>
<name>A0A1F6EDA6_9BACT</name>
<dbReference type="InterPro" id="IPR001460">
    <property type="entry name" value="PCN-bd_Tpept"/>
</dbReference>
<dbReference type="STRING" id="1798508.A3A35_00610"/>
<dbReference type="AlphaFoldDB" id="A0A1F6EDA6"/>
<dbReference type="InterPro" id="IPR013783">
    <property type="entry name" value="Ig-like_fold"/>
</dbReference>
<evidence type="ECO:0000256" key="13">
    <source>
        <dbReference type="ARBA" id="ARBA00023268"/>
    </source>
</evidence>
<dbReference type="GO" id="GO:0009252">
    <property type="term" value="P:peptidoglycan biosynthetic process"/>
    <property type="evidence" value="ECO:0007669"/>
    <property type="project" value="UniProtKB-KW"/>
</dbReference>
<evidence type="ECO:0000256" key="1">
    <source>
        <dbReference type="ARBA" id="ARBA00004236"/>
    </source>
</evidence>
<evidence type="ECO:0000256" key="8">
    <source>
        <dbReference type="ARBA" id="ARBA00022679"/>
    </source>
</evidence>
<gene>
    <name evidence="19" type="ORF">A3A35_00610</name>
</gene>
<dbReference type="GO" id="GO:0006508">
    <property type="term" value="P:proteolysis"/>
    <property type="evidence" value="ECO:0007669"/>
    <property type="project" value="UniProtKB-KW"/>
</dbReference>
<keyword evidence="14" id="KW-0961">Cell wall biogenesis/degradation</keyword>
<keyword evidence="10" id="KW-0133">Cell shape</keyword>
<dbReference type="PANTHER" id="PTHR32282:SF11">
    <property type="entry name" value="PENICILLIN-BINDING PROTEIN 1B"/>
    <property type="match status" value="1"/>
</dbReference>
<dbReference type="Pfam" id="PF00912">
    <property type="entry name" value="Transgly"/>
    <property type="match status" value="1"/>
</dbReference>
<protein>
    <submittedName>
        <fullName evidence="19">Uncharacterized protein</fullName>
    </submittedName>
</protein>
<keyword evidence="11" id="KW-0573">Peptidoglycan synthesis</keyword>
<dbReference type="GO" id="GO:0008658">
    <property type="term" value="F:penicillin binding"/>
    <property type="evidence" value="ECO:0007669"/>
    <property type="project" value="InterPro"/>
</dbReference>
<sequence length="830" mass="91969">MFRNSKDQNKRRHRLVLLISVALLILGSLALWAASLRVPDLASFEERKVEQSTKIYDRTGNVLLYDLHKNAERTVIPYEEMPRYIKNATVAIEDEDFYQHRGIKISSVLRAVLANLTSLGFAQGGSTITQQVVKNSLLTNEKTITRKLKEWILALKLERLLSKEEILELYLNETPYGGSLYGVEAATESYFGKGAAELTLAESAYLAALPQAPTYYSPYGSHRDKLEERRELVLKQMLKNGFVTDAEYKAALTEKVDFKLPESGSIKAPHFVFYVREYLEQKYGGEALENRGLKVITTLDYELQREAEEIIAKGVASNEKNFNASNAGMVAIDPTTGQILVMVGSRNYFDPGIDGNFNVTLAKRQPGSSFKPFVYAEALMKGYTPDTIVFDLKTQFSTACRPDDFSKEPPCFSPNNYDEKFRGPVTFREALAQSLNVPSVQVLYLAGITDSLRLAKNLGITTLTDEGRYGLTLVLGGGEVRLLDMTGSYAVFANDGVRNTPTGILKVEDGSGAPLEEYRSSAAQVLDPQIARQINDILSDNVARTPEFGEDSALYFPGYEVADKTGTTNDSRDAWVIGYTPSIAVGAWAGNNDNSPMVKKIAGFIVAPLWHEFMIKALEKFPNETFKKPESEDTENLKPILKGLWQGGEQYIIDSISGKLATPDTPPELRKTKVITDVHSTLYWVDKDNPRGPKPETPEADPQFPYWEYPVALWKQSRGIVSGGTKPTDYDNIHGPALAPHVQITSPSSNATLAMGGRVTAQITSQGAYPLSKVDFFVNGTFLGSANRAPFSFSFVPAELSSVRDENTLRVVAYDSVLNNGSDMVNFYLR</sequence>
<dbReference type="GO" id="GO:0009002">
    <property type="term" value="F:serine-type D-Ala-D-Ala carboxypeptidase activity"/>
    <property type="evidence" value="ECO:0007669"/>
    <property type="project" value="UniProtKB-EC"/>
</dbReference>